<organism evidence="2 3">
    <name type="scientific">Crateriforma conspicua</name>
    <dbReference type="NCBI Taxonomy" id="2527996"/>
    <lineage>
        <taxon>Bacteria</taxon>
        <taxon>Pseudomonadati</taxon>
        <taxon>Planctomycetota</taxon>
        <taxon>Planctomycetia</taxon>
        <taxon>Planctomycetales</taxon>
        <taxon>Planctomycetaceae</taxon>
        <taxon>Crateriforma</taxon>
    </lineage>
</organism>
<sequence>MTAAHHDATFSGEAIADALADRLAWRLHPASAGESQERAAGDLAQRVQAALSEPINFPAISQAMIPGDRVALTVEAMVPELVDTVGTVVQWLANHDVGGIDVVVSDDASDELMMDLAQRLGAAAKATRHQSDRRDSLMYLVADAGAEPVYVNRQLADADFVLPIRCRRSAIAGQSVDADQSDPAGVYPVFSDSASLQRFTRESTDDAGFRQNLSMTIGIQVVMWVEPTIDGQANRITCQIVSDAEHHNEPAEISKGVSPDQCRANAVVVIVDGDPHQQTWMNVTRAAIAGARHLNEEGLLVIWSQLQKDPPEQLGAILQRFVDSGDLDLPSLLDPAESDDGFPVVSPAEPLAKAFAQVMQDARVVLHSHLADEVVEDLGWGTVGSVKQLVRLLESQQEVGLIRAAQFLGPQLPETVADPTGIRHVDDTEQHSAIDRQDDIDSQDDGSEPPL</sequence>
<evidence type="ECO:0008006" key="4">
    <source>
        <dbReference type="Google" id="ProtNLM"/>
    </source>
</evidence>
<dbReference type="OrthoDB" id="240996at2"/>
<keyword evidence="3" id="KW-1185">Reference proteome</keyword>
<evidence type="ECO:0000313" key="3">
    <source>
        <dbReference type="Proteomes" id="UP000317238"/>
    </source>
</evidence>
<dbReference type="RefSeq" id="WP_146439339.1">
    <property type="nucleotide sequence ID" value="NZ_SJPL01000001.1"/>
</dbReference>
<comment type="caution">
    <text evidence="2">The sequence shown here is derived from an EMBL/GenBank/DDBJ whole genome shotgun (WGS) entry which is preliminary data.</text>
</comment>
<evidence type="ECO:0000313" key="2">
    <source>
        <dbReference type="EMBL" id="TWT70447.1"/>
    </source>
</evidence>
<dbReference type="EMBL" id="SJPL01000001">
    <property type="protein sequence ID" value="TWT70447.1"/>
    <property type="molecule type" value="Genomic_DNA"/>
</dbReference>
<proteinExistence type="predicted"/>
<dbReference type="AlphaFoldDB" id="A0A5C5Y470"/>
<dbReference type="InterPro" id="IPR043166">
    <property type="entry name" value="LarA-like_C"/>
</dbReference>
<reference evidence="2 3" key="1">
    <citation type="submission" date="2019-02" db="EMBL/GenBank/DDBJ databases">
        <title>Deep-cultivation of Planctomycetes and their phenomic and genomic characterization uncovers novel biology.</title>
        <authorList>
            <person name="Wiegand S."/>
            <person name="Jogler M."/>
            <person name="Boedeker C."/>
            <person name="Pinto D."/>
            <person name="Vollmers J."/>
            <person name="Rivas-Marin E."/>
            <person name="Kohn T."/>
            <person name="Peeters S.H."/>
            <person name="Heuer A."/>
            <person name="Rast P."/>
            <person name="Oberbeckmann S."/>
            <person name="Bunk B."/>
            <person name="Jeske O."/>
            <person name="Meyerdierks A."/>
            <person name="Storesund J.E."/>
            <person name="Kallscheuer N."/>
            <person name="Luecker S."/>
            <person name="Lage O.M."/>
            <person name="Pohl T."/>
            <person name="Merkel B.J."/>
            <person name="Hornburger P."/>
            <person name="Mueller R.-W."/>
            <person name="Bruemmer F."/>
            <person name="Labrenz M."/>
            <person name="Spormann A.M."/>
            <person name="Op Den Camp H."/>
            <person name="Overmann J."/>
            <person name="Amann R."/>
            <person name="Jetten M.S.M."/>
            <person name="Mascher T."/>
            <person name="Medema M.H."/>
            <person name="Devos D.P."/>
            <person name="Kaster A.-K."/>
            <person name="Ovreas L."/>
            <person name="Rohde M."/>
            <person name="Galperin M.Y."/>
            <person name="Jogler C."/>
        </authorList>
    </citation>
    <scope>NUCLEOTIDE SEQUENCE [LARGE SCALE GENOMIC DNA]</scope>
    <source>
        <strain evidence="2 3">Pan14r</strain>
    </source>
</reference>
<feature type="compositionally biased region" description="Acidic residues" evidence="1">
    <location>
        <begin position="440"/>
        <end position="451"/>
    </location>
</feature>
<dbReference type="Proteomes" id="UP000317238">
    <property type="component" value="Unassembled WGS sequence"/>
</dbReference>
<gene>
    <name evidence="2" type="ORF">Pan14r_27530</name>
</gene>
<dbReference type="Gene3D" id="3.90.226.30">
    <property type="match status" value="1"/>
</dbReference>
<protein>
    <recommendedName>
        <fullName evidence="4">LarA-like N-terminal domain-containing protein</fullName>
    </recommendedName>
</protein>
<feature type="compositionally biased region" description="Basic and acidic residues" evidence="1">
    <location>
        <begin position="427"/>
        <end position="439"/>
    </location>
</feature>
<name>A0A5C5Y470_9PLAN</name>
<feature type="region of interest" description="Disordered" evidence="1">
    <location>
        <begin position="427"/>
        <end position="451"/>
    </location>
</feature>
<evidence type="ECO:0000256" key="1">
    <source>
        <dbReference type="SAM" id="MobiDB-lite"/>
    </source>
</evidence>
<dbReference type="Gene3D" id="3.40.50.11440">
    <property type="match status" value="1"/>
</dbReference>
<accession>A0A5C5Y470</accession>